<reference evidence="14 15" key="1">
    <citation type="submission" date="2020-04" db="EMBL/GenBank/DDBJ databases">
        <title>Description of novel Gluconacetobacter.</title>
        <authorList>
            <person name="Sombolestani A."/>
        </authorList>
    </citation>
    <scope>NUCLEOTIDE SEQUENCE [LARGE SCALE GENOMIC DNA]</scope>
    <source>
        <strain evidence="14 15">LMG 27802</strain>
    </source>
</reference>
<keyword evidence="15" id="KW-1185">Reference proteome</keyword>
<organism evidence="14 15">
    <name type="scientific">Gluconacetobacter tumulisoli</name>
    <dbReference type="NCBI Taxonomy" id="1286189"/>
    <lineage>
        <taxon>Bacteria</taxon>
        <taxon>Pseudomonadati</taxon>
        <taxon>Pseudomonadota</taxon>
        <taxon>Alphaproteobacteria</taxon>
        <taxon>Acetobacterales</taxon>
        <taxon>Acetobacteraceae</taxon>
        <taxon>Gluconacetobacter</taxon>
    </lineage>
</organism>
<evidence type="ECO:0000256" key="9">
    <source>
        <dbReference type="ARBA" id="ARBA00038489"/>
    </source>
</evidence>
<dbReference type="RefSeq" id="WP_408869843.1">
    <property type="nucleotide sequence ID" value="NZ_JABEQM010000008.1"/>
</dbReference>
<evidence type="ECO:0000256" key="11">
    <source>
        <dbReference type="ARBA" id="ARBA00049091"/>
    </source>
</evidence>
<dbReference type="PROSITE" id="PS51352">
    <property type="entry name" value="THIOREDOXIN_2"/>
    <property type="match status" value="1"/>
</dbReference>
<dbReference type="GO" id="GO:0005737">
    <property type="term" value="C:cytoplasm"/>
    <property type="evidence" value="ECO:0007669"/>
    <property type="project" value="TreeGrafter"/>
</dbReference>
<keyword evidence="7" id="KW-0676">Redox-active center</keyword>
<dbReference type="Gene3D" id="3.40.30.10">
    <property type="entry name" value="Glutaredoxin"/>
    <property type="match status" value="1"/>
</dbReference>
<gene>
    <name evidence="14" type="ORF">HLH28_11230</name>
</gene>
<dbReference type="EC" id="1.11.1.24" evidence="2"/>
<evidence type="ECO:0000256" key="12">
    <source>
        <dbReference type="SAM" id="SignalP"/>
    </source>
</evidence>
<feature type="domain" description="Thioredoxin" evidence="13">
    <location>
        <begin position="43"/>
        <end position="192"/>
    </location>
</feature>
<dbReference type="Pfam" id="PF00578">
    <property type="entry name" value="AhpC-TSA"/>
    <property type="match status" value="1"/>
</dbReference>
<dbReference type="EMBL" id="JABEQM010000008">
    <property type="protein sequence ID" value="MBB2202135.1"/>
    <property type="molecule type" value="Genomic_DNA"/>
</dbReference>
<name>A0A7W4PLH1_9PROT</name>
<evidence type="ECO:0000256" key="1">
    <source>
        <dbReference type="ARBA" id="ARBA00003330"/>
    </source>
</evidence>
<dbReference type="GO" id="GO:0034599">
    <property type="term" value="P:cellular response to oxidative stress"/>
    <property type="evidence" value="ECO:0007669"/>
    <property type="project" value="TreeGrafter"/>
</dbReference>
<evidence type="ECO:0000313" key="14">
    <source>
        <dbReference type="EMBL" id="MBB2202135.1"/>
    </source>
</evidence>
<evidence type="ECO:0000256" key="7">
    <source>
        <dbReference type="ARBA" id="ARBA00023284"/>
    </source>
</evidence>
<dbReference type="PANTHER" id="PTHR42801">
    <property type="entry name" value="THIOREDOXIN-DEPENDENT PEROXIDE REDUCTASE"/>
    <property type="match status" value="1"/>
</dbReference>
<comment type="catalytic activity">
    <reaction evidence="11">
        <text>a hydroperoxide + [thioredoxin]-dithiol = an alcohol + [thioredoxin]-disulfide + H2O</text>
        <dbReference type="Rhea" id="RHEA:62620"/>
        <dbReference type="Rhea" id="RHEA-COMP:10698"/>
        <dbReference type="Rhea" id="RHEA-COMP:10700"/>
        <dbReference type="ChEBI" id="CHEBI:15377"/>
        <dbReference type="ChEBI" id="CHEBI:29950"/>
        <dbReference type="ChEBI" id="CHEBI:30879"/>
        <dbReference type="ChEBI" id="CHEBI:35924"/>
        <dbReference type="ChEBI" id="CHEBI:50058"/>
        <dbReference type="EC" id="1.11.1.24"/>
    </reaction>
</comment>
<evidence type="ECO:0000256" key="2">
    <source>
        <dbReference type="ARBA" id="ARBA00013017"/>
    </source>
</evidence>
<keyword evidence="6" id="KW-1015">Disulfide bond</keyword>
<evidence type="ECO:0000256" key="5">
    <source>
        <dbReference type="ARBA" id="ARBA00023002"/>
    </source>
</evidence>
<proteinExistence type="inferred from homology"/>
<evidence type="ECO:0000256" key="10">
    <source>
        <dbReference type="ARBA" id="ARBA00042639"/>
    </source>
</evidence>
<keyword evidence="4" id="KW-0049">Antioxidant</keyword>
<evidence type="ECO:0000259" key="13">
    <source>
        <dbReference type="PROSITE" id="PS51352"/>
    </source>
</evidence>
<evidence type="ECO:0000256" key="3">
    <source>
        <dbReference type="ARBA" id="ARBA00022559"/>
    </source>
</evidence>
<keyword evidence="5" id="KW-0560">Oxidoreductase</keyword>
<dbReference type="InterPro" id="IPR000866">
    <property type="entry name" value="AhpC/TSA"/>
</dbReference>
<comment type="similarity">
    <text evidence="9">Belongs to the peroxiredoxin family. BCP/PrxQ subfamily.</text>
</comment>
<keyword evidence="12" id="KW-0732">Signal</keyword>
<dbReference type="GO" id="GO:0045454">
    <property type="term" value="P:cell redox homeostasis"/>
    <property type="evidence" value="ECO:0007669"/>
    <property type="project" value="TreeGrafter"/>
</dbReference>
<accession>A0A7W4PLH1</accession>
<dbReference type="CDD" id="cd03017">
    <property type="entry name" value="PRX_BCP"/>
    <property type="match status" value="1"/>
</dbReference>
<evidence type="ECO:0000256" key="4">
    <source>
        <dbReference type="ARBA" id="ARBA00022862"/>
    </source>
</evidence>
<feature type="signal peptide" evidence="12">
    <location>
        <begin position="1"/>
        <end position="41"/>
    </location>
</feature>
<protein>
    <recommendedName>
        <fullName evidence="2">thioredoxin-dependent peroxiredoxin</fullName>
        <ecNumber evidence="2">1.11.1.24</ecNumber>
    </recommendedName>
    <alternativeName>
        <fullName evidence="8">Thioredoxin peroxidase</fullName>
    </alternativeName>
    <alternativeName>
        <fullName evidence="10">Thioredoxin-dependent peroxiredoxin Bcp</fullName>
    </alternativeName>
</protein>
<evidence type="ECO:0000313" key="15">
    <source>
        <dbReference type="Proteomes" id="UP000578030"/>
    </source>
</evidence>
<sequence length="200" mass="21534">MPRTPFPICPVLRRWTRLGIVLPATLAMAFMAATSFTPARAALPTGSTAPLFDTQASLGGKEFHFTLADALRHGPVVLYFYPAAFTRGCTIEAHDFADAMDEFRALGATVIGVSMDKIETLDKFSVSECRSRFAVASDATGKIATAYDSKMPLVRYASRTSYVIAPDGRILFAYSAMAPAGHITGTLAALRDWKKTTGAN</sequence>
<dbReference type="InterPro" id="IPR036249">
    <property type="entry name" value="Thioredoxin-like_sf"/>
</dbReference>
<dbReference type="AlphaFoldDB" id="A0A7W4PLH1"/>
<keyword evidence="3" id="KW-0575">Peroxidase</keyword>
<dbReference type="InterPro" id="IPR050924">
    <property type="entry name" value="Peroxiredoxin_BCP/PrxQ"/>
</dbReference>
<feature type="chain" id="PRO_5031033359" description="thioredoxin-dependent peroxiredoxin" evidence="12">
    <location>
        <begin position="42"/>
        <end position="200"/>
    </location>
</feature>
<dbReference type="PANTHER" id="PTHR42801:SF4">
    <property type="entry name" value="AHPC_TSA FAMILY PROTEIN"/>
    <property type="match status" value="1"/>
</dbReference>
<dbReference type="InterPro" id="IPR013766">
    <property type="entry name" value="Thioredoxin_domain"/>
</dbReference>
<evidence type="ECO:0000256" key="6">
    <source>
        <dbReference type="ARBA" id="ARBA00023157"/>
    </source>
</evidence>
<comment type="function">
    <text evidence="1">Thiol-specific peroxidase that catalyzes the reduction of hydrogen peroxide and organic hydroperoxides to water and alcohols, respectively. Plays a role in cell protection against oxidative stress by detoxifying peroxides and as sensor of hydrogen peroxide-mediated signaling events.</text>
</comment>
<dbReference type="Proteomes" id="UP000578030">
    <property type="component" value="Unassembled WGS sequence"/>
</dbReference>
<evidence type="ECO:0000256" key="8">
    <source>
        <dbReference type="ARBA" id="ARBA00032824"/>
    </source>
</evidence>
<dbReference type="GO" id="GO:0008379">
    <property type="term" value="F:thioredoxin peroxidase activity"/>
    <property type="evidence" value="ECO:0007669"/>
    <property type="project" value="TreeGrafter"/>
</dbReference>
<comment type="caution">
    <text evidence="14">The sequence shown here is derived from an EMBL/GenBank/DDBJ whole genome shotgun (WGS) entry which is preliminary data.</text>
</comment>
<dbReference type="SUPFAM" id="SSF52833">
    <property type="entry name" value="Thioredoxin-like"/>
    <property type="match status" value="1"/>
</dbReference>